<keyword evidence="8" id="KW-0732">Signal</keyword>
<dbReference type="PANTHER" id="PTHR42996">
    <property type="entry name" value="PHOSPHATE-BINDING PROTEIN PSTS"/>
    <property type="match status" value="1"/>
</dbReference>
<comment type="similarity">
    <text evidence="2 7">Belongs to the PstS family.</text>
</comment>
<evidence type="ECO:0000256" key="5">
    <source>
        <dbReference type="ARBA" id="ARBA00022448"/>
    </source>
</evidence>
<dbReference type="NCBIfam" id="TIGR00975">
    <property type="entry name" value="3a0107s03"/>
    <property type="match status" value="1"/>
</dbReference>
<organism evidence="10 11">
    <name type="scientific">Hansschlegelia zhihuaiae</name>
    <dbReference type="NCBI Taxonomy" id="405005"/>
    <lineage>
        <taxon>Bacteria</taxon>
        <taxon>Pseudomonadati</taxon>
        <taxon>Pseudomonadota</taxon>
        <taxon>Alphaproteobacteria</taxon>
        <taxon>Hyphomicrobiales</taxon>
        <taxon>Methylopilaceae</taxon>
        <taxon>Hansschlegelia</taxon>
    </lineage>
</organism>
<dbReference type="GO" id="GO:0043190">
    <property type="term" value="C:ATP-binding cassette (ABC) transporter complex"/>
    <property type="evidence" value="ECO:0007669"/>
    <property type="project" value="InterPro"/>
</dbReference>
<feature type="signal peptide" evidence="8">
    <location>
        <begin position="1"/>
        <end position="35"/>
    </location>
</feature>
<dbReference type="RefSeq" id="WP_128779289.1">
    <property type="nucleotide sequence ID" value="NZ_RYFI01000027.1"/>
</dbReference>
<dbReference type="PROSITE" id="PS51318">
    <property type="entry name" value="TAT"/>
    <property type="match status" value="1"/>
</dbReference>
<dbReference type="CDD" id="cd13565">
    <property type="entry name" value="PBP2_PstS"/>
    <property type="match status" value="1"/>
</dbReference>
<evidence type="ECO:0000256" key="6">
    <source>
        <dbReference type="ARBA" id="ARBA00022592"/>
    </source>
</evidence>
<keyword evidence="5 7" id="KW-0813">Transport</keyword>
<feature type="chain" id="PRO_5020268222" description="Phosphate-binding protein PstS" evidence="8">
    <location>
        <begin position="36"/>
        <end position="365"/>
    </location>
</feature>
<comment type="caution">
    <text evidence="10">The sequence shown here is derived from an EMBL/GenBank/DDBJ whole genome shotgun (WGS) entry which is preliminary data.</text>
</comment>
<dbReference type="PIRSF" id="PIRSF002756">
    <property type="entry name" value="PstS"/>
    <property type="match status" value="1"/>
</dbReference>
<comment type="subunit">
    <text evidence="3 7">The complex is composed of two ATP-binding proteins (PstB), two transmembrane proteins (PstC and PstA) and a solute-binding protein (PstS).</text>
</comment>
<comment type="function">
    <text evidence="1 7">Part of the ABC transporter complex PstSACB involved in phosphate import.</text>
</comment>
<dbReference type="PANTHER" id="PTHR42996:SF1">
    <property type="entry name" value="PHOSPHATE-BINDING PROTEIN PSTS"/>
    <property type="match status" value="1"/>
</dbReference>
<evidence type="ECO:0000256" key="4">
    <source>
        <dbReference type="ARBA" id="ARBA00021889"/>
    </source>
</evidence>
<gene>
    <name evidence="10" type="primary">pstS</name>
    <name evidence="10" type="ORF">EK403_20370</name>
</gene>
<dbReference type="EMBL" id="RYFI01000027">
    <property type="protein sequence ID" value="RXF68254.1"/>
    <property type="molecule type" value="Genomic_DNA"/>
</dbReference>
<evidence type="ECO:0000313" key="10">
    <source>
        <dbReference type="EMBL" id="RXF68254.1"/>
    </source>
</evidence>
<dbReference type="InterPro" id="IPR050962">
    <property type="entry name" value="Phosphate-bind_PstS"/>
</dbReference>
<dbReference type="SUPFAM" id="SSF53850">
    <property type="entry name" value="Periplasmic binding protein-like II"/>
    <property type="match status" value="1"/>
</dbReference>
<dbReference type="Pfam" id="PF12849">
    <property type="entry name" value="PBP_like_2"/>
    <property type="match status" value="1"/>
</dbReference>
<reference evidence="10 11" key="1">
    <citation type="submission" date="2018-12" db="EMBL/GenBank/DDBJ databases">
        <title>bacterium Hansschlegelia zhihuaiae S113.</title>
        <authorList>
            <person name="He J."/>
        </authorList>
    </citation>
    <scope>NUCLEOTIDE SEQUENCE [LARGE SCALE GENOMIC DNA]</scope>
    <source>
        <strain evidence="10 11">S 113</strain>
    </source>
</reference>
<proteinExistence type="inferred from homology"/>
<dbReference type="InterPro" id="IPR024370">
    <property type="entry name" value="PBP_domain"/>
</dbReference>
<dbReference type="AlphaFoldDB" id="A0A4Q0M5M8"/>
<keyword evidence="11" id="KW-1185">Reference proteome</keyword>
<evidence type="ECO:0000256" key="3">
    <source>
        <dbReference type="ARBA" id="ARBA00011529"/>
    </source>
</evidence>
<evidence type="ECO:0000256" key="2">
    <source>
        <dbReference type="ARBA" id="ARBA00008725"/>
    </source>
</evidence>
<dbReference type="GO" id="GO:0035435">
    <property type="term" value="P:phosphate ion transmembrane transport"/>
    <property type="evidence" value="ECO:0007669"/>
    <property type="project" value="InterPro"/>
</dbReference>
<evidence type="ECO:0000259" key="9">
    <source>
        <dbReference type="Pfam" id="PF12849"/>
    </source>
</evidence>
<dbReference type="OrthoDB" id="9801510at2"/>
<dbReference type="InterPro" id="IPR005673">
    <property type="entry name" value="ABC_phos-bd_PstS"/>
</dbReference>
<evidence type="ECO:0000256" key="1">
    <source>
        <dbReference type="ARBA" id="ARBA00002841"/>
    </source>
</evidence>
<dbReference type="GO" id="GO:0042301">
    <property type="term" value="F:phosphate ion binding"/>
    <property type="evidence" value="ECO:0007669"/>
    <property type="project" value="InterPro"/>
</dbReference>
<accession>A0A4Q0M5M8</accession>
<protein>
    <recommendedName>
        <fullName evidence="4 7">Phosphate-binding protein PstS</fullName>
    </recommendedName>
</protein>
<sequence length="365" mass="37735">MSLRTLKLPSGLARRAALAALAAAALLVPAGASFAQSVTGSGSTLVQPLLNRWSQDYLRSQWTAESQPSGGLDYEAVGSQAGVMRIKDRAVDFGATEVPLSPEEVKQYRVAQFPLVVGGIVAAVNLPGVQAGKLKLSGELLADIYLGKVTSWSDPAIKALNPDVTLPEAAIVPVRRADGSGTTFAFTSYLAKVSEAWRPVGAGLTVTWPAGRTAKGNSGVADAVKRTANAIGYLDLASARRAGLSTATLRNSAGAFVAPTPESFQAAAAKADWSAAADFGLSLVDAPGEAAYPIVAATFVLVSNSRPVSSGTGAALGFFNWGLENGAAVASELGYVPLPPETVEKVRAYWRSKLNVEPVIEPRAG</sequence>
<evidence type="ECO:0000313" key="11">
    <source>
        <dbReference type="Proteomes" id="UP000289708"/>
    </source>
</evidence>
<keyword evidence="6 7" id="KW-0592">Phosphate transport</keyword>
<name>A0A4Q0M5M8_9HYPH</name>
<dbReference type="Gene3D" id="3.40.190.10">
    <property type="entry name" value="Periplasmic binding protein-like II"/>
    <property type="match status" value="2"/>
</dbReference>
<feature type="domain" description="PBP" evidence="9">
    <location>
        <begin position="35"/>
        <end position="321"/>
    </location>
</feature>
<dbReference type="InterPro" id="IPR006311">
    <property type="entry name" value="TAT_signal"/>
</dbReference>
<dbReference type="Proteomes" id="UP000289708">
    <property type="component" value="Unassembled WGS sequence"/>
</dbReference>
<evidence type="ECO:0000256" key="8">
    <source>
        <dbReference type="SAM" id="SignalP"/>
    </source>
</evidence>
<evidence type="ECO:0000256" key="7">
    <source>
        <dbReference type="PIRNR" id="PIRNR002756"/>
    </source>
</evidence>